<dbReference type="RefSeq" id="XP_005850184.1">
    <property type="nucleotide sequence ID" value="XM_005850122.1"/>
</dbReference>
<evidence type="ECO:0000256" key="1">
    <source>
        <dbReference type="ARBA" id="ARBA00002689"/>
    </source>
</evidence>
<reference evidence="9 10" key="1">
    <citation type="journal article" date="2010" name="Plant Cell">
        <title>The Chlorella variabilis NC64A genome reveals adaptation to photosymbiosis, coevolution with viruses, and cryptic sex.</title>
        <authorList>
            <person name="Blanc G."/>
            <person name="Duncan G."/>
            <person name="Agarkova I."/>
            <person name="Borodovsky M."/>
            <person name="Gurnon J."/>
            <person name="Kuo A."/>
            <person name="Lindquist E."/>
            <person name="Lucas S."/>
            <person name="Pangilinan J."/>
            <person name="Polle J."/>
            <person name="Salamov A."/>
            <person name="Terry A."/>
            <person name="Yamada T."/>
            <person name="Dunigan D.D."/>
            <person name="Grigoriev I.V."/>
            <person name="Claverie J.M."/>
            <person name="Van Etten J.L."/>
        </authorList>
    </citation>
    <scope>NUCLEOTIDE SEQUENCE [LARGE SCALE GENOMIC DNA]</scope>
    <source>
        <strain evidence="9 10">NC64A</strain>
    </source>
</reference>
<accession>E1Z8F5</accession>
<dbReference type="STRING" id="554065.E1Z8F5"/>
<dbReference type="Pfam" id="PF04418">
    <property type="entry name" value="DUF543"/>
    <property type="match status" value="1"/>
</dbReference>
<evidence type="ECO:0000313" key="10">
    <source>
        <dbReference type="Proteomes" id="UP000008141"/>
    </source>
</evidence>
<dbReference type="AlphaFoldDB" id="E1Z8F5"/>
<comment type="similarity">
    <text evidence="3">Belongs to the MICOS complex subunit Mic10 family.</text>
</comment>
<dbReference type="KEGG" id="cvr:CHLNCDRAFT_142386"/>
<dbReference type="InParanoid" id="E1Z8F5"/>
<name>E1Z8F5_CHLVA</name>
<evidence type="ECO:0000256" key="3">
    <source>
        <dbReference type="ARBA" id="ARBA00006792"/>
    </source>
</evidence>
<dbReference type="Proteomes" id="UP000008141">
    <property type="component" value="Unassembled WGS sequence"/>
</dbReference>
<proteinExistence type="inferred from homology"/>
<comment type="subcellular location">
    <subcellularLocation>
        <location evidence="2">Mitochondrion inner membrane</location>
        <topology evidence="2">Single-pass membrane protein</topology>
    </subcellularLocation>
</comment>
<sequence>MWLVEHQSSLSSRGEDVGTECRAEQPAGVATAAAMSSSSGEVKQHFTDRRWDEALDLMLRRLCYGTLAGGVAGFLLLRAPTARATALGVGAGFGLGSAYQKNQDLFHEIFGVQPDASKKGST</sequence>
<keyword evidence="6" id="KW-1133">Transmembrane helix</keyword>
<dbReference type="PANTHER" id="PTHR21304">
    <property type="entry name" value="MICOS COMPLEX SUBUNIT MIC10"/>
    <property type="match status" value="1"/>
</dbReference>
<protein>
    <recommendedName>
        <fullName evidence="11">MICOS complex subunit MIC10</fullName>
    </recommendedName>
</protein>
<dbReference type="GeneID" id="17357492"/>
<dbReference type="eggNOG" id="ENOG502T0MA">
    <property type="taxonomic scope" value="Eukaryota"/>
</dbReference>
<keyword evidence="10" id="KW-1185">Reference proteome</keyword>
<comment type="function">
    <text evidence="1">Component of the MICOS complex, a large protein complex of the mitochondrial inner membrane that plays crucial roles in the maintenance of crista junctions, inner membrane architecture, and formation of contact sites to the outer membrane.</text>
</comment>
<evidence type="ECO:0008006" key="11">
    <source>
        <dbReference type="Google" id="ProtNLM"/>
    </source>
</evidence>
<evidence type="ECO:0000256" key="4">
    <source>
        <dbReference type="ARBA" id="ARBA00022692"/>
    </source>
</evidence>
<evidence type="ECO:0000256" key="6">
    <source>
        <dbReference type="ARBA" id="ARBA00022989"/>
    </source>
</evidence>
<evidence type="ECO:0000256" key="8">
    <source>
        <dbReference type="ARBA" id="ARBA00023136"/>
    </source>
</evidence>
<evidence type="ECO:0000256" key="5">
    <source>
        <dbReference type="ARBA" id="ARBA00022792"/>
    </source>
</evidence>
<dbReference type="OrthoDB" id="540683at2759"/>
<dbReference type="EMBL" id="GL433838">
    <property type="protein sequence ID" value="EFN58082.1"/>
    <property type="molecule type" value="Genomic_DNA"/>
</dbReference>
<gene>
    <name evidence="9" type="ORF">CHLNCDRAFT_142386</name>
</gene>
<keyword evidence="7" id="KW-0496">Mitochondrion</keyword>
<keyword evidence="5" id="KW-0999">Mitochondrion inner membrane</keyword>
<dbReference type="GO" id="GO:0061617">
    <property type="term" value="C:MICOS complex"/>
    <property type="evidence" value="ECO:0007669"/>
    <property type="project" value="InterPro"/>
</dbReference>
<keyword evidence="8" id="KW-0472">Membrane</keyword>
<evidence type="ECO:0000256" key="7">
    <source>
        <dbReference type="ARBA" id="ARBA00023128"/>
    </source>
</evidence>
<evidence type="ECO:0000313" key="9">
    <source>
        <dbReference type="EMBL" id="EFN58082.1"/>
    </source>
</evidence>
<keyword evidence="4" id="KW-0812">Transmembrane</keyword>
<dbReference type="InterPro" id="IPR007512">
    <property type="entry name" value="Mic10"/>
</dbReference>
<dbReference type="PANTHER" id="PTHR21304:SF0">
    <property type="entry name" value="MICOS COMPLEX SUBUNIT MIC10"/>
    <property type="match status" value="1"/>
</dbReference>
<evidence type="ECO:0000256" key="2">
    <source>
        <dbReference type="ARBA" id="ARBA00004434"/>
    </source>
</evidence>
<organism evidence="10">
    <name type="scientific">Chlorella variabilis</name>
    <name type="common">Green alga</name>
    <dbReference type="NCBI Taxonomy" id="554065"/>
    <lineage>
        <taxon>Eukaryota</taxon>
        <taxon>Viridiplantae</taxon>
        <taxon>Chlorophyta</taxon>
        <taxon>core chlorophytes</taxon>
        <taxon>Trebouxiophyceae</taxon>
        <taxon>Chlorellales</taxon>
        <taxon>Chlorellaceae</taxon>
        <taxon>Chlorella clade</taxon>
        <taxon>Chlorella</taxon>
    </lineage>
</organism>